<evidence type="ECO:0000313" key="3">
    <source>
        <dbReference type="Proteomes" id="UP000019760"/>
    </source>
</evidence>
<keyword evidence="1" id="KW-0732">Signal</keyword>
<reference evidence="2 3" key="2">
    <citation type="journal article" date="2014" name="FEMS Microbiol. Lett.">
        <title>Draft genomic DNA sequence of the facultatively methylotrophic bacterium Acidomonas methanolica type strain MB58.</title>
        <authorList>
            <person name="Higashiura N."/>
            <person name="Hadano H."/>
            <person name="Hirakawa H."/>
            <person name="Matsutani M."/>
            <person name="Takabe S."/>
            <person name="Matsushita K."/>
            <person name="Azuma Y."/>
        </authorList>
    </citation>
    <scope>NUCLEOTIDE SEQUENCE [LARGE SCALE GENOMIC DNA]</scope>
    <source>
        <strain evidence="2 3">MB58</strain>
    </source>
</reference>
<evidence type="ECO:0000313" key="2">
    <source>
        <dbReference type="EMBL" id="GAJ30539.1"/>
    </source>
</evidence>
<protein>
    <submittedName>
        <fullName evidence="2">Uncharacterized protein</fullName>
    </submittedName>
</protein>
<comment type="caution">
    <text evidence="2">The sequence shown here is derived from an EMBL/GenBank/DDBJ whole genome shotgun (WGS) entry which is preliminary data.</text>
</comment>
<dbReference type="EMBL" id="BAND01000164">
    <property type="protein sequence ID" value="GAJ30539.1"/>
    <property type="molecule type" value="Genomic_DNA"/>
</dbReference>
<feature type="chain" id="PRO_5030001473" evidence="1">
    <location>
        <begin position="21"/>
        <end position="136"/>
    </location>
</feature>
<proteinExistence type="predicted"/>
<accession>A0A023D8T9</accession>
<keyword evidence="3" id="KW-1185">Reference proteome</keyword>
<reference evidence="3" key="1">
    <citation type="journal article" date="2014" name="FEMS Microbiol. Lett.">
        <title>Draft Genomic DNA Sequence of the Facultatively Methylotrophic Bacterium Acidomonas methanolica type strain MB58.</title>
        <authorList>
            <person name="Higashiura N."/>
            <person name="Hadano H."/>
            <person name="Hirakawa H."/>
            <person name="Matsutani M."/>
            <person name="Takabe S."/>
            <person name="Matsushita K."/>
            <person name="Azuma Y."/>
        </authorList>
    </citation>
    <scope>NUCLEOTIDE SEQUENCE [LARGE SCALE GENOMIC DNA]</scope>
    <source>
        <strain evidence="3">MB58</strain>
    </source>
</reference>
<organism evidence="2 3">
    <name type="scientific">Acidomonas methanolica NBRC 104435</name>
    <dbReference type="NCBI Taxonomy" id="1231351"/>
    <lineage>
        <taxon>Bacteria</taxon>
        <taxon>Pseudomonadati</taxon>
        <taxon>Pseudomonadota</taxon>
        <taxon>Alphaproteobacteria</taxon>
        <taxon>Acetobacterales</taxon>
        <taxon>Acetobacteraceae</taxon>
        <taxon>Acidomonas</taxon>
    </lineage>
</organism>
<sequence>MRKAVLLAVCVFLPVGMAAAQEAGPGDIAPGDIASGDVAPDAAPPKALLWCSVTDANGKRMFISDPVPVRAGGHLARWNAGARFVAVVNARYTLTLRGGEHACHEVPDRTHAVKARGAAEMAARRKEEKVIVVGAY</sequence>
<dbReference type="AlphaFoldDB" id="A0A023D8T9"/>
<gene>
    <name evidence="2" type="ORF">Amme_172_008</name>
</gene>
<feature type="signal peptide" evidence="1">
    <location>
        <begin position="1"/>
        <end position="20"/>
    </location>
</feature>
<name>A0A023D8T9_ACIMT</name>
<evidence type="ECO:0000256" key="1">
    <source>
        <dbReference type="SAM" id="SignalP"/>
    </source>
</evidence>
<dbReference type="Proteomes" id="UP000019760">
    <property type="component" value="Unassembled WGS sequence"/>
</dbReference>
<dbReference type="OrthoDB" id="7275461at2"/>
<dbReference type="RefSeq" id="WP_042061780.1">
    <property type="nucleotide sequence ID" value="NZ_BAND01000164.1"/>
</dbReference>